<name>H6SK79_PARPM</name>
<keyword evidence="1" id="KW-0472">Membrane</keyword>
<dbReference type="RefSeq" id="WP_014415030.1">
    <property type="nucleotide sequence ID" value="NC_017059.1"/>
</dbReference>
<dbReference type="KEGG" id="rpm:RSPPHO_01768"/>
<dbReference type="PATRIC" id="fig|1150469.3.peg.1998"/>
<organism evidence="3 4">
    <name type="scientific">Pararhodospirillum photometricum DSM 122</name>
    <dbReference type="NCBI Taxonomy" id="1150469"/>
    <lineage>
        <taxon>Bacteria</taxon>
        <taxon>Pseudomonadati</taxon>
        <taxon>Pseudomonadota</taxon>
        <taxon>Alphaproteobacteria</taxon>
        <taxon>Rhodospirillales</taxon>
        <taxon>Rhodospirillaceae</taxon>
        <taxon>Pararhodospirillum</taxon>
    </lineage>
</organism>
<protein>
    <submittedName>
        <fullName evidence="3">Predicted signal transduction protein containing a membrane domain</fullName>
    </submittedName>
</protein>
<reference evidence="3 4" key="1">
    <citation type="submission" date="2012-02" db="EMBL/GenBank/DDBJ databases">
        <title>Shotgun genome sequence of Phaeospirillum photometricum DSM 122.</title>
        <authorList>
            <person name="Duquesne K."/>
            <person name="Sturgis J."/>
        </authorList>
    </citation>
    <scope>NUCLEOTIDE SEQUENCE [LARGE SCALE GENOMIC DNA]</scope>
    <source>
        <strain evidence="4">DSM122</strain>
    </source>
</reference>
<keyword evidence="1" id="KW-1133">Transmembrane helix</keyword>
<keyword evidence="1" id="KW-0812">Transmembrane</keyword>
<evidence type="ECO:0000259" key="2">
    <source>
        <dbReference type="Pfam" id="PF11845"/>
    </source>
</evidence>
<dbReference type="STRING" id="1150469.RSPPHO_01768"/>
<feature type="transmembrane region" description="Helical" evidence="1">
    <location>
        <begin position="15"/>
        <end position="37"/>
    </location>
</feature>
<dbReference type="Proteomes" id="UP000033220">
    <property type="component" value="Chromosome DSM 122"/>
</dbReference>
<evidence type="ECO:0000313" key="3">
    <source>
        <dbReference type="EMBL" id="CCG08394.1"/>
    </source>
</evidence>
<dbReference type="AlphaFoldDB" id="H6SK79"/>
<evidence type="ECO:0000313" key="4">
    <source>
        <dbReference type="Proteomes" id="UP000033220"/>
    </source>
</evidence>
<dbReference type="eggNOG" id="COG4191">
    <property type="taxonomic scope" value="Bacteria"/>
</dbReference>
<keyword evidence="4" id="KW-1185">Reference proteome</keyword>
<sequence length="207" mass="22176">MSPPDPPSGGRRRRLLPLVVLGISVGGIGIGGGLYGWQAERIDDALQTMAHERARALFDLTSLAWDWNVRHQAGGIPPELPINPARMVREIGDLARPEGLRLSVTSLVPLDPANAPDAWEAESLRLINEGRMSERLSFFPGSEPVYRFMAPVPAKASCTTCHGDQGQKGGVMGGDLHYHAGPRAAGGRDSAQKKRPPCCWGGELSGL</sequence>
<proteinExistence type="predicted"/>
<dbReference type="OrthoDB" id="9797588at2"/>
<evidence type="ECO:0000256" key="1">
    <source>
        <dbReference type="SAM" id="Phobius"/>
    </source>
</evidence>
<accession>H6SK79</accession>
<feature type="domain" description="Tll0287-like" evidence="2">
    <location>
        <begin position="47"/>
        <end position="167"/>
    </location>
</feature>
<dbReference type="EMBL" id="HE663493">
    <property type="protein sequence ID" value="CCG08394.1"/>
    <property type="molecule type" value="Genomic_DNA"/>
</dbReference>
<gene>
    <name evidence="3" type="ORF">RSPPHO_01768</name>
</gene>
<dbReference type="InterPro" id="IPR021796">
    <property type="entry name" value="Tll0287-like_dom"/>
</dbReference>
<dbReference type="HOGENOM" id="CLU_1325497_0_0_5"/>
<dbReference type="Pfam" id="PF11845">
    <property type="entry name" value="Tll0287-like"/>
    <property type="match status" value="1"/>
</dbReference>